<evidence type="ECO:0000313" key="2">
    <source>
        <dbReference type="EMBL" id="KAI7790214.1"/>
    </source>
</evidence>
<organism evidence="2 3">
    <name type="scientific">Triplophysa rosa</name>
    <name type="common">Cave loach</name>
    <dbReference type="NCBI Taxonomy" id="992332"/>
    <lineage>
        <taxon>Eukaryota</taxon>
        <taxon>Metazoa</taxon>
        <taxon>Chordata</taxon>
        <taxon>Craniata</taxon>
        <taxon>Vertebrata</taxon>
        <taxon>Euteleostomi</taxon>
        <taxon>Actinopterygii</taxon>
        <taxon>Neopterygii</taxon>
        <taxon>Teleostei</taxon>
        <taxon>Ostariophysi</taxon>
        <taxon>Cypriniformes</taxon>
        <taxon>Nemacheilidae</taxon>
        <taxon>Triplophysa</taxon>
    </lineage>
</organism>
<feature type="domain" description="ZSWIM1/3 RNaseH-like" evidence="1">
    <location>
        <begin position="211"/>
        <end position="274"/>
    </location>
</feature>
<comment type="caution">
    <text evidence="2">The sequence shown here is derived from an EMBL/GenBank/DDBJ whole genome shotgun (WGS) entry which is preliminary data.</text>
</comment>
<gene>
    <name evidence="2" type="ORF">IRJ41_000966</name>
</gene>
<protein>
    <submittedName>
        <fullName evidence="2">Metabotropic glutamate receptor 7</fullName>
    </submittedName>
</protein>
<feature type="non-terminal residue" evidence="2">
    <location>
        <position position="1"/>
    </location>
</feature>
<proteinExistence type="predicted"/>
<dbReference type="Pfam" id="PF21056">
    <property type="entry name" value="ZSWIM1-3_RNaseH-like"/>
    <property type="match status" value="1"/>
</dbReference>
<dbReference type="EMBL" id="JAFHDT010000203">
    <property type="protein sequence ID" value="KAI7790214.1"/>
    <property type="molecule type" value="Genomic_DNA"/>
</dbReference>
<dbReference type="AlphaFoldDB" id="A0A9W7T463"/>
<sequence length="427" mass="50238">MEEFIKKTVENEERRKTRLKNIKIKVHVFKQDEPEENFITEIRNKEHKKSFRTTNCSSLQDLKRGYYIFHCRRSGDVFKRSHRVVGCKAYISFKRIFTQHNGHDSSEEDGHFQQIHPQLVDQIKKWITLGVKPDVILLQANEWSRAQGEANYHSREYFVTPEDIHNIRTTLLRGKHLDKDDCKSTDKLLLTGPFKDDVIFYQPLGKDHDLIIVLQTELMRKDIQDHGSNIVFFDATHCVNQYSFPLFTLLVRDDHGHGNFQKTDFDRMAKEFLNDFSHYQDVCKYFKRHWEPISNRWADYGRCYNHGNSETNNLIERFFHRLKYQLLSGIRNRRLDDLLDGLLCKTETYFQIIKHLQSVGRMPNSIAMTLEETFNKATGMMEKGWPNLITSESSDAYNVPSEQDPSLSYRTCSAECFCSCPVGVRGQ</sequence>
<dbReference type="InterPro" id="IPR048324">
    <property type="entry name" value="ZSWIM1-3_RNaseH-like"/>
</dbReference>
<dbReference type="PANTHER" id="PTHR33977:SF1">
    <property type="entry name" value="ZINC ION BINDING PROTEIN"/>
    <property type="match status" value="1"/>
</dbReference>
<evidence type="ECO:0000259" key="1">
    <source>
        <dbReference type="Pfam" id="PF21056"/>
    </source>
</evidence>
<keyword evidence="3" id="KW-1185">Reference proteome</keyword>
<accession>A0A9W7T463</accession>
<reference evidence="2" key="1">
    <citation type="submission" date="2021-02" db="EMBL/GenBank/DDBJ databases">
        <title>Comparative genomics reveals that relaxation of natural selection precedes convergent phenotypic evolution of cavefish.</title>
        <authorList>
            <person name="Peng Z."/>
        </authorList>
    </citation>
    <scope>NUCLEOTIDE SEQUENCE</scope>
    <source>
        <tissue evidence="2">Muscle</tissue>
    </source>
</reference>
<keyword evidence="2" id="KW-0675">Receptor</keyword>
<dbReference type="Proteomes" id="UP001059041">
    <property type="component" value="Unassembled WGS sequence"/>
</dbReference>
<dbReference type="PANTHER" id="PTHR33977">
    <property type="entry name" value="ZINC ION BINDING PROTEIN"/>
    <property type="match status" value="1"/>
</dbReference>
<name>A0A9W7T463_TRIRA</name>
<evidence type="ECO:0000313" key="3">
    <source>
        <dbReference type="Proteomes" id="UP001059041"/>
    </source>
</evidence>